<evidence type="ECO:0000259" key="16">
    <source>
        <dbReference type="PROSITE" id="PS50885"/>
    </source>
</evidence>
<evidence type="ECO:0000256" key="8">
    <source>
        <dbReference type="ARBA" id="ARBA00022741"/>
    </source>
</evidence>
<reference evidence="17 18" key="1">
    <citation type="journal article" date="2023" name="Genome Announc.">
        <title>Pan-Genome Analyses of the Genus Cohnella and Proposal of the Novel Species Cohnella silvisoli sp. nov., Isolated from Forest Soil.</title>
        <authorList>
            <person name="Wang C."/>
            <person name="Mao L."/>
            <person name="Bao G."/>
            <person name="Zhu H."/>
        </authorList>
    </citation>
    <scope>NUCLEOTIDE SEQUENCE [LARGE SCALE GENOMIC DNA]</scope>
    <source>
        <strain evidence="17 18">NL03-T5-1</strain>
    </source>
</reference>
<comment type="subcellular location">
    <subcellularLocation>
        <location evidence="2">Cell membrane</location>
        <topology evidence="2">Multi-pass membrane protein</topology>
    </subcellularLocation>
</comment>
<dbReference type="Gene3D" id="1.10.8.500">
    <property type="entry name" value="HAMP domain in histidine kinase"/>
    <property type="match status" value="1"/>
</dbReference>
<keyword evidence="5" id="KW-0597">Phosphoprotein</keyword>
<dbReference type="InterPro" id="IPR003660">
    <property type="entry name" value="HAMP_dom"/>
</dbReference>
<dbReference type="InterPro" id="IPR050640">
    <property type="entry name" value="Bact_2-comp_sensor_kinase"/>
</dbReference>
<dbReference type="SMART" id="SM00304">
    <property type="entry name" value="HAMP"/>
    <property type="match status" value="1"/>
</dbReference>
<evidence type="ECO:0000313" key="17">
    <source>
        <dbReference type="EMBL" id="MEQ4483714.1"/>
    </source>
</evidence>
<dbReference type="Pfam" id="PF06580">
    <property type="entry name" value="His_kinase"/>
    <property type="match status" value="1"/>
</dbReference>
<keyword evidence="4" id="KW-1003">Cell membrane</keyword>
<evidence type="ECO:0000256" key="13">
    <source>
        <dbReference type="ARBA" id="ARBA00023136"/>
    </source>
</evidence>
<feature type="domain" description="HAMP" evidence="16">
    <location>
        <begin position="326"/>
        <end position="378"/>
    </location>
</feature>
<dbReference type="PROSITE" id="PS50109">
    <property type="entry name" value="HIS_KIN"/>
    <property type="match status" value="1"/>
</dbReference>
<feature type="transmembrane region" description="Helical" evidence="14">
    <location>
        <begin position="305"/>
        <end position="324"/>
    </location>
</feature>
<keyword evidence="7 14" id="KW-0812">Transmembrane</keyword>
<evidence type="ECO:0000256" key="12">
    <source>
        <dbReference type="ARBA" id="ARBA00023012"/>
    </source>
</evidence>
<dbReference type="Gene3D" id="3.30.450.20">
    <property type="entry name" value="PAS domain"/>
    <property type="match status" value="1"/>
</dbReference>
<dbReference type="EMBL" id="JASKHM010000008">
    <property type="protein sequence ID" value="MEQ4483714.1"/>
    <property type="molecule type" value="Genomic_DNA"/>
</dbReference>
<evidence type="ECO:0000256" key="9">
    <source>
        <dbReference type="ARBA" id="ARBA00022777"/>
    </source>
</evidence>
<keyword evidence="8" id="KW-0547">Nucleotide-binding</keyword>
<evidence type="ECO:0000256" key="2">
    <source>
        <dbReference type="ARBA" id="ARBA00004651"/>
    </source>
</evidence>
<keyword evidence="9 17" id="KW-0418">Kinase</keyword>
<dbReference type="Gene3D" id="3.30.565.10">
    <property type="entry name" value="Histidine kinase-like ATPase, C-terminal domain"/>
    <property type="match status" value="1"/>
</dbReference>
<sequence length="600" mass="69126">MLKGKILLYELIRNSRIKNRLIVSFLFLSILPLFITSTFTYQKTSEAIHAKSSTYSLQILDQVRNETNRENKKLEYLSDQIMTNNLVQTNLINATKLDMHSVMDTYYEVNQTFSGRKLLDHIKSLQIYNSSEEMLYDLGYDQLKEEDISRLTKMIAEYDGNDVWTHVTTKNDVDCIILGRQIHSRENWLHPIGYIFIAVKESFYSRDIYGDVDMGEGADLFILDSQGNVLSARNREIQVGKKHENSVLIKQIVSNEAEGKRSFSITMQRNGYLAAYSYDTSARWYLISMIPEAYLNKETRKVLPYILYVCALCLVFSLLLTFIISTSISKPLKLLTLNMKHVADGNLNVSIKDSNKDEIGFLTGKFNSMVEQIRNSIDHTKEEQNKKREIELQMLQAQINPHFLFNTLNSLKWTAMLNNDVSVSSGLTSLAELLRSTIVDKKELILLRDELKNVENYIVIQRLRYGTSFEVEYQINERLRDSRILKFILQPIVENSIIHGLNPKENDSKIIISAEELGAYLRITIRDNGKGMDEQQIEKLMESGYKDKHRLSNIGISNVNERIKLNYGEEFGLTIESEVGKGTRVILMMPLLGMESMDND</sequence>
<dbReference type="SUPFAM" id="SSF158472">
    <property type="entry name" value="HAMP domain-like"/>
    <property type="match status" value="1"/>
</dbReference>
<dbReference type="InterPro" id="IPR005467">
    <property type="entry name" value="His_kinase_dom"/>
</dbReference>
<dbReference type="SMART" id="SM00387">
    <property type="entry name" value="HATPase_c"/>
    <property type="match status" value="1"/>
</dbReference>
<accession>A0ABV1KUJ5</accession>
<dbReference type="PANTHER" id="PTHR34220">
    <property type="entry name" value="SENSOR HISTIDINE KINASE YPDA"/>
    <property type="match status" value="1"/>
</dbReference>
<dbReference type="PROSITE" id="PS50885">
    <property type="entry name" value="HAMP"/>
    <property type="match status" value="1"/>
</dbReference>
<dbReference type="Pfam" id="PF00672">
    <property type="entry name" value="HAMP"/>
    <property type="match status" value="1"/>
</dbReference>
<keyword evidence="6 17" id="KW-0808">Transferase</keyword>
<evidence type="ECO:0000256" key="4">
    <source>
        <dbReference type="ARBA" id="ARBA00022475"/>
    </source>
</evidence>
<evidence type="ECO:0000256" key="1">
    <source>
        <dbReference type="ARBA" id="ARBA00000085"/>
    </source>
</evidence>
<dbReference type="SUPFAM" id="SSF55874">
    <property type="entry name" value="ATPase domain of HSP90 chaperone/DNA topoisomerase II/histidine kinase"/>
    <property type="match status" value="1"/>
</dbReference>
<evidence type="ECO:0000256" key="5">
    <source>
        <dbReference type="ARBA" id="ARBA00022553"/>
    </source>
</evidence>
<dbReference type="CDD" id="cd06225">
    <property type="entry name" value="HAMP"/>
    <property type="match status" value="1"/>
</dbReference>
<dbReference type="GO" id="GO:0004673">
    <property type="term" value="F:protein histidine kinase activity"/>
    <property type="evidence" value="ECO:0007669"/>
    <property type="project" value="UniProtKB-EC"/>
</dbReference>
<gene>
    <name evidence="17" type="ORF">QJS35_15065</name>
</gene>
<feature type="domain" description="Histidine kinase" evidence="15">
    <location>
        <begin position="481"/>
        <end position="593"/>
    </location>
</feature>
<keyword evidence="18" id="KW-1185">Reference proteome</keyword>
<keyword evidence="11 14" id="KW-1133">Transmembrane helix</keyword>
<evidence type="ECO:0000259" key="15">
    <source>
        <dbReference type="PROSITE" id="PS50109"/>
    </source>
</evidence>
<name>A0ABV1KUJ5_9BACL</name>
<dbReference type="InterPro" id="IPR010559">
    <property type="entry name" value="Sig_transdc_His_kin_internal"/>
</dbReference>
<dbReference type="Proteomes" id="UP001493487">
    <property type="component" value="Unassembled WGS sequence"/>
</dbReference>
<dbReference type="RefSeq" id="WP_232186115.1">
    <property type="nucleotide sequence ID" value="NZ_JAIOAP010000007.1"/>
</dbReference>
<evidence type="ECO:0000256" key="7">
    <source>
        <dbReference type="ARBA" id="ARBA00022692"/>
    </source>
</evidence>
<dbReference type="InterPro" id="IPR036890">
    <property type="entry name" value="HATPase_C_sf"/>
</dbReference>
<dbReference type="Pfam" id="PF02518">
    <property type="entry name" value="HATPase_c"/>
    <property type="match status" value="1"/>
</dbReference>
<comment type="catalytic activity">
    <reaction evidence="1">
        <text>ATP + protein L-histidine = ADP + protein N-phospho-L-histidine.</text>
        <dbReference type="EC" id="2.7.13.3"/>
    </reaction>
</comment>
<keyword evidence="10" id="KW-0067">ATP-binding</keyword>
<dbReference type="EC" id="2.7.13.3" evidence="3"/>
<dbReference type="PANTHER" id="PTHR34220:SF11">
    <property type="entry name" value="SENSOR PROTEIN KINASE HPTS"/>
    <property type="match status" value="1"/>
</dbReference>
<evidence type="ECO:0000256" key="10">
    <source>
        <dbReference type="ARBA" id="ARBA00022840"/>
    </source>
</evidence>
<keyword evidence="12" id="KW-0902">Two-component regulatory system</keyword>
<organism evidence="17 18">
    <name type="scientific">Cohnella silvisoli</name>
    <dbReference type="NCBI Taxonomy" id="2873699"/>
    <lineage>
        <taxon>Bacteria</taxon>
        <taxon>Bacillati</taxon>
        <taxon>Bacillota</taxon>
        <taxon>Bacilli</taxon>
        <taxon>Bacillales</taxon>
        <taxon>Paenibacillaceae</taxon>
        <taxon>Cohnella</taxon>
    </lineage>
</organism>
<evidence type="ECO:0000256" key="14">
    <source>
        <dbReference type="SAM" id="Phobius"/>
    </source>
</evidence>
<dbReference type="InterPro" id="IPR003594">
    <property type="entry name" value="HATPase_dom"/>
</dbReference>
<protein>
    <recommendedName>
        <fullName evidence="3">histidine kinase</fullName>
        <ecNumber evidence="3">2.7.13.3</ecNumber>
    </recommendedName>
</protein>
<evidence type="ECO:0000256" key="11">
    <source>
        <dbReference type="ARBA" id="ARBA00022989"/>
    </source>
</evidence>
<evidence type="ECO:0000256" key="6">
    <source>
        <dbReference type="ARBA" id="ARBA00022679"/>
    </source>
</evidence>
<comment type="caution">
    <text evidence="17">The sequence shown here is derived from an EMBL/GenBank/DDBJ whole genome shotgun (WGS) entry which is preliminary data.</text>
</comment>
<keyword evidence="13 14" id="KW-0472">Membrane</keyword>
<feature type="transmembrane region" description="Helical" evidence="14">
    <location>
        <begin position="21"/>
        <end position="41"/>
    </location>
</feature>
<evidence type="ECO:0000256" key="3">
    <source>
        <dbReference type="ARBA" id="ARBA00012438"/>
    </source>
</evidence>
<evidence type="ECO:0000313" key="18">
    <source>
        <dbReference type="Proteomes" id="UP001493487"/>
    </source>
</evidence>
<proteinExistence type="predicted"/>